<evidence type="ECO:0000256" key="4">
    <source>
        <dbReference type="ARBA" id="ARBA00023136"/>
    </source>
</evidence>
<protein>
    <submittedName>
        <fullName evidence="6">Zinc uptake transporter</fullName>
    </submittedName>
</protein>
<feature type="transmembrane region" description="Helical" evidence="5">
    <location>
        <begin position="195"/>
        <end position="214"/>
    </location>
</feature>
<dbReference type="GO" id="GO:0005385">
    <property type="term" value="F:zinc ion transmembrane transporter activity"/>
    <property type="evidence" value="ECO:0007669"/>
    <property type="project" value="TreeGrafter"/>
</dbReference>
<accession>A0A0L0WE81</accession>
<dbReference type="PANTHER" id="PTHR11040">
    <property type="entry name" value="ZINC/IRON TRANSPORTER"/>
    <property type="match status" value="1"/>
</dbReference>
<evidence type="ECO:0000256" key="5">
    <source>
        <dbReference type="SAM" id="Phobius"/>
    </source>
</evidence>
<dbReference type="Proteomes" id="UP000037267">
    <property type="component" value="Unassembled WGS sequence"/>
</dbReference>
<comment type="caution">
    <text evidence="6">The sequence shown here is derived from an EMBL/GenBank/DDBJ whole genome shotgun (WGS) entry which is preliminary data.</text>
</comment>
<comment type="subcellular location">
    <subcellularLocation>
        <location evidence="1">Membrane</location>
        <topology evidence="1">Multi-pass membrane protein</topology>
    </subcellularLocation>
</comment>
<evidence type="ECO:0000313" key="6">
    <source>
        <dbReference type="EMBL" id="KNF09730.1"/>
    </source>
</evidence>
<sequence length="247" mass="25480">MESIIFTTVIGSLVGIVGTGLGGYLAIKLVRPNNRFLGMLLGMTSGLMLAVVAFDLLPEALSIGGLWIEILGVLLGVAMMFIVESKVLSCNANSFKSTNKGNFLKTGALIGVGIALHNFPEGLAIGSGFMLTPQLGMTMALIIALHDLPEGIAMALPLKMSGMSNFKIFFLTLLTGIPTGFGAMIGGLLGSISDVFIALCLAIAGGAMLYITCGELIPNAKALHKGRASTIGIGIGFALGIFISNSI</sequence>
<keyword evidence="4 5" id="KW-0472">Membrane</keyword>
<reference evidence="7" key="1">
    <citation type="submission" date="2015-07" db="EMBL/GenBank/DDBJ databases">
        <title>Draft genome sequence of the purine-degrading Gottschalkia purinilyticum DSM 1384 (formerly Clostridium purinilyticum).</title>
        <authorList>
            <person name="Poehlein A."/>
            <person name="Schiel-Bengelsdorf B."/>
            <person name="Bengelsdorf F.R."/>
            <person name="Daniel R."/>
            <person name="Duerre P."/>
        </authorList>
    </citation>
    <scope>NUCLEOTIDE SEQUENCE [LARGE SCALE GENOMIC DNA]</scope>
    <source>
        <strain evidence="7">DSM 1384</strain>
    </source>
</reference>
<dbReference type="Pfam" id="PF02535">
    <property type="entry name" value="Zip"/>
    <property type="match status" value="1"/>
</dbReference>
<evidence type="ECO:0000256" key="3">
    <source>
        <dbReference type="ARBA" id="ARBA00022989"/>
    </source>
</evidence>
<evidence type="ECO:0000256" key="1">
    <source>
        <dbReference type="ARBA" id="ARBA00004141"/>
    </source>
</evidence>
<dbReference type="EMBL" id="LGSS01000002">
    <property type="protein sequence ID" value="KNF09730.1"/>
    <property type="molecule type" value="Genomic_DNA"/>
</dbReference>
<gene>
    <name evidence="6" type="ORF">CLPU_2c01820</name>
</gene>
<dbReference type="RefSeq" id="WP_050354113.1">
    <property type="nucleotide sequence ID" value="NZ_LGSS01000002.1"/>
</dbReference>
<evidence type="ECO:0000313" key="7">
    <source>
        <dbReference type="Proteomes" id="UP000037267"/>
    </source>
</evidence>
<dbReference type="InterPro" id="IPR003689">
    <property type="entry name" value="ZIP"/>
</dbReference>
<feature type="transmembrane region" description="Helical" evidence="5">
    <location>
        <begin position="226"/>
        <end position="244"/>
    </location>
</feature>
<dbReference type="GO" id="GO:0016020">
    <property type="term" value="C:membrane"/>
    <property type="evidence" value="ECO:0007669"/>
    <property type="project" value="UniProtKB-SubCell"/>
</dbReference>
<feature type="transmembrane region" description="Helical" evidence="5">
    <location>
        <begin position="36"/>
        <end position="54"/>
    </location>
</feature>
<feature type="transmembrane region" description="Helical" evidence="5">
    <location>
        <begin position="60"/>
        <end position="83"/>
    </location>
</feature>
<name>A0A0L0WE81_GOTPU</name>
<organism evidence="6 7">
    <name type="scientific">Gottschalkia purinilytica</name>
    <name type="common">Clostridium purinilyticum</name>
    <dbReference type="NCBI Taxonomy" id="1503"/>
    <lineage>
        <taxon>Bacteria</taxon>
        <taxon>Bacillati</taxon>
        <taxon>Bacillota</taxon>
        <taxon>Tissierellia</taxon>
        <taxon>Tissierellales</taxon>
        <taxon>Gottschalkiaceae</taxon>
        <taxon>Gottschalkia</taxon>
    </lineage>
</organism>
<keyword evidence="2 5" id="KW-0812">Transmembrane</keyword>
<keyword evidence="7" id="KW-1185">Reference proteome</keyword>
<dbReference type="PANTHER" id="PTHR11040:SF205">
    <property type="entry name" value="ZINC TRANSPORTER ZUPT"/>
    <property type="match status" value="1"/>
</dbReference>
<dbReference type="AlphaFoldDB" id="A0A0L0WE81"/>
<keyword evidence="3 5" id="KW-1133">Transmembrane helix</keyword>
<feature type="transmembrane region" description="Helical" evidence="5">
    <location>
        <begin position="166"/>
        <end position="189"/>
    </location>
</feature>
<evidence type="ECO:0000256" key="2">
    <source>
        <dbReference type="ARBA" id="ARBA00022692"/>
    </source>
</evidence>
<feature type="transmembrane region" description="Helical" evidence="5">
    <location>
        <begin position="6"/>
        <end position="27"/>
    </location>
</feature>
<proteinExistence type="predicted"/>
<dbReference type="OrthoDB" id="9787346at2"/>
<dbReference type="STRING" id="1503.CLPU_2c01820"/>